<reference evidence="4" key="1">
    <citation type="submission" date="2017-02" db="UniProtKB">
        <authorList>
            <consortium name="WormBaseParasite"/>
        </authorList>
    </citation>
    <scope>IDENTIFICATION</scope>
</reference>
<dbReference type="OrthoDB" id="340346at2759"/>
<dbReference type="PANTHER" id="PTHR10648">
    <property type="entry name" value="SERINE/THREONINE-PROTEIN PHOSPHATASE PP2A 65 KDA REGULATORY SUBUNIT"/>
    <property type="match status" value="1"/>
</dbReference>
<dbReference type="PANTHER" id="PTHR10648:SF1">
    <property type="entry name" value="SERINE_THREONINE-PROTEIN PHOSPHATASE 4 REGULATORY SUBUNIT 1"/>
    <property type="match status" value="1"/>
</dbReference>
<dbReference type="WBParaSite" id="EVEC_0000297301-mRNA-1">
    <property type="protein sequence ID" value="EVEC_0000297301-mRNA-1"/>
    <property type="gene ID" value="EVEC_0000297301"/>
</dbReference>
<sequence>MGTWCVRQSLASSMHEVAAIIGEKNTDLYLVPVFEQFMKDVEEVKLGILRHLSEFFRSVSKEMRGKLLSVLATLLHSDSENEKNWRFRYEYTWQCVFLSDLYDMEEINTYIAAIALTLANGEYRIALIRKVASYLLSKILGSFLLKDRQHCLQKSTSGTSDSVVHYSSITITFVRDIVKGFARSKNWRRRQT</sequence>
<keyword evidence="1" id="KW-0677">Repeat</keyword>
<dbReference type="GO" id="GO:0005737">
    <property type="term" value="C:cytoplasm"/>
    <property type="evidence" value="ECO:0007669"/>
    <property type="project" value="TreeGrafter"/>
</dbReference>
<evidence type="ECO:0000313" key="4">
    <source>
        <dbReference type="WBParaSite" id="EVEC_0000297301-mRNA-1"/>
    </source>
</evidence>
<dbReference type="Gene3D" id="1.25.10.10">
    <property type="entry name" value="Leucine-rich Repeat Variant"/>
    <property type="match status" value="1"/>
</dbReference>
<dbReference type="InterPro" id="IPR011989">
    <property type="entry name" value="ARM-like"/>
</dbReference>
<dbReference type="InterPro" id="IPR051023">
    <property type="entry name" value="PP2A_Regulatory_Subunit_A"/>
</dbReference>
<organism evidence="4">
    <name type="scientific">Enterobius vermicularis</name>
    <name type="common">Human pinworm</name>
    <dbReference type="NCBI Taxonomy" id="51028"/>
    <lineage>
        <taxon>Eukaryota</taxon>
        <taxon>Metazoa</taxon>
        <taxon>Ecdysozoa</taxon>
        <taxon>Nematoda</taxon>
        <taxon>Chromadorea</taxon>
        <taxon>Rhabditida</taxon>
        <taxon>Spirurina</taxon>
        <taxon>Oxyuridomorpha</taxon>
        <taxon>Oxyuroidea</taxon>
        <taxon>Oxyuridae</taxon>
        <taxon>Enterobius</taxon>
    </lineage>
</organism>
<dbReference type="EMBL" id="UXUI01007430">
    <property type="protein sequence ID" value="VDD87538.1"/>
    <property type="molecule type" value="Genomic_DNA"/>
</dbReference>
<protein>
    <submittedName>
        <fullName evidence="4">HEAT repeat-containing protein 1</fullName>
    </submittedName>
</protein>
<dbReference type="STRING" id="51028.A0A0N4UZC9"/>
<keyword evidence="3" id="KW-1185">Reference proteome</keyword>
<reference evidence="2 3" key="2">
    <citation type="submission" date="2018-10" db="EMBL/GenBank/DDBJ databases">
        <authorList>
            <consortium name="Pathogen Informatics"/>
        </authorList>
    </citation>
    <scope>NUCLEOTIDE SEQUENCE [LARGE SCALE GENOMIC DNA]</scope>
</reference>
<evidence type="ECO:0000313" key="3">
    <source>
        <dbReference type="Proteomes" id="UP000274131"/>
    </source>
</evidence>
<evidence type="ECO:0000313" key="2">
    <source>
        <dbReference type="EMBL" id="VDD87538.1"/>
    </source>
</evidence>
<accession>A0A0N4UZC9</accession>
<dbReference type="InterPro" id="IPR016024">
    <property type="entry name" value="ARM-type_fold"/>
</dbReference>
<name>A0A0N4UZC9_ENTVE</name>
<dbReference type="SUPFAM" id="SSF48371">
    <property type="entry name" value="ARM repeat"/>
    <property type="match status" value="1"/>
</dbReference>
<proteinExistence type="predicted"/>
<evidence type="ECO:0000256" key="1">
    <source>
        <dbReference type="ARBA" id="ARBA00022737"/>
    </source>
</evidence>
<dbReference type="AlphaFoldDB" id="A0A0N4UZC9"/>
<dbReference type="GO" id="GO:0019888">
    <property type="term" value="F:protein phosphatase regulator activity"/>
    <property type="evidence" value="ECO:0007669"/>
    <property type="project" value="TreeGrafter"/>
</dbReference>
<gene>
    <name evidence="2" type="ORF">EVEC_LOCUS2681</name>
</gene>
<dbReference type="Proteomes" id="UP000274131">
    <property type="component" value="Unassembled WGS sequence"/>
</dbReference>